<evidence type="ECO:0000256" key="5">
    <source>
        <dbReference type="ARBA" id="ARBA00022989"/>
    </source>
</evidence>
<dbReference type="InterPro" id="IPR000276">
    <property type="entry name" value="GPCR_Rhodpsn"/>
</dbReference>
<dbReference type="CDD" id="cd15208">
    <property type="entry name" value="7tmA_OXR"/>
    <property type="match status" value="1"/>
</dbReference>
<protein>
    <recommendedName>
        <fullName evidence="2">Orexin receptor type 2</fullName>
    </recommendedName>
    <alternativeName>
        <fullName evidence="12">Hypocretin receptor type 2</fullName>
    </alternativeName>
</protein>
<dbReference type="EMBL" id="JAGFMF010011393">
    <property type="protein sequence ID" value="KAG8524188.1"/>
    <property type="molecule type" value="Genomic_DNA"/>
</dbReference>
<accession>A0A8J6ANE2</accession>
<keyword evidence="6 14" id="KW-0297">G-protein coupled receptor</keyword>
<dbReference type="OrthoDB" id="9986530at2759"/>
<evidence type="ECO:0000256" key="6">
    <source>
        <dbReference type="ARBA" id="ARBA00023040"/>
    </source>
</evidence>
<keyword evidence="10" id="KW-0325">Glycoprotein</keyword>
<evidence type="ECO:0000256" key="13">
    <source>
        <dbReference type="ARBA" id="ARBA00045452"/>
    </source>
</evidence>
<keyword evidence="5 15" id="KW-1133">Transmembrane helix</keyword>
<dbReference type="Proteomes" id="UP000700334">
    <property type="component" value="Unassembled WGS sequence"/>
</dbReference>
<dbReference type="PRINTS" id="PR01064">
    <property type="entry name" value="OREXINR"/>
</dbReference>
<feature type="transmembrane region" description="Helical" evidence="15">
    <location>
        <begin position="221"/>
        <end position="242"/>
    </location>
</feature>
<evidence type="ECO:0000256" key="3">
    <source>
        <dbReference type="ARBA" id="ARBA00022475"/>
    </source>
</evidence>
<evidence type="ECO:0000256" key="15">
    <source>
        <dbReference type="SAM" id="Phobius"/>
    </source>
</evidence>
<evidence type="ECO:0000256" key="11">
    <source>
        <dbReference type="ARBA" id="ARBA00023224"/>
    </source>
</evidence>
<evidence type="ECO:0000256" key="2">
    <source>
        <dbReference type="ARBA" id="ARBA00015322"/>
    </source>
</evidence>
<keyword evidence="11 14" id="KW-0807">Transducer</keyword>
<dbReference type="PROSITE" id="PS50262">
    <property type="entry name" value="G_PROTEIN_RECEP_F1_2"/>
    <property type="match status" value="1"/>
</dbReference>
<comment type="function">
    <text evidence="13">Nonselective, high-affinity receptor for both orexin-A and orexin-B neuropeptides. Triggers an increase in cytoplasmic Ca(2+) levels in response to orexin-A binding.</text>
</comment>
<dbReference type="PANTHER" id="PTHR45695">
    <property type="entry name" value="LEUCOKININ RECEPTOR-RELATED"/>
    <property type="match status" value="1"/>
</dbReference>
<dbReference type="PRINTS" id="PR00237">
    <property type="entry name" value="GPCRRHODOPSN"/>
</dbReference>
<evidence type="ECO:0000313" key="17">
    <source>
        <dbReference type="EMBL" id="KAG8524188.1"/>
    </source>
</evidence>
<dbReference type="PRINTS" id="PR01522">
    <property type="entry name" value="OREXIN2R"/>
</dbReference>
<comment type="subcellular location">
    <subcellularLocation>
        <location evidence="1">Cell membrane</location>
        <topology evidence="1">Multi-pass membrane protein</topology>
    </subcellularLocation>
</comment>
<feature type="transmembrane region" description="Helical" evidence="15">
    <location>
        <begin position="7"/>
        <end position="28"/>
    </location>
</feature>
<dbReference type="GO" id="GO:0016499">
    <property type="term" value="F:orexin receptor activity"/>
    <property type="evidence" value="ECO:0007669"/>
    <property type="project" value="InterPro"/>
</dbReference>
<dbReference type="PROSITE" id="PS00237">
    <property type="entry name" value="G_PROTEIN_RECEP_F1_1"/>
    <property type="match status" value="1"/>
</dbReference>
<dbReference type="InterPro" id="IPR000204">
    <property type="entry name" value="Orexin_rcpt"/>
</dbReference>
<keyword evidence="18" id="KW-1185">Reference proteome</keyword>
<evidence type="ECO:0000256" key="1">
    <source>
        <dbReference type="ARBA" id="ARBA00004651"/>
    </source>
</evidence>
<evidence type="ECO:0000256" key="4">
    <source>
        <dbReference type="ARBA" id="ARBA00022692"/>
    </source>
</evidence>
<sequence>MRTVTNYFIVNLSLADVLVTITCLPATLVVDITETWFFGQSLCKVIPYLQTVSVSVSVLTLSCIALDRWYAICHPLMFKSTAKRARNSIIIIWIVSCIIMIPQAIVMECSTMLPGLANKTTLFTVCDERWGGEIYPKMYHICFFLVTYMAPLCLMVLAYLQIFRKLWCRQIPGTSSVVQRKWKPLQPITQPRGPGQQTKSRISAVAAEIKQIRARRKTARMLMVVLLVFAICYLPISILNVLKRRIKGVRQLLSKIVFTFEFNYLKGNSRITLNFLLLSSYRVFGMFTHTEDRETVYAWFTFSHWLVYANSAANPIIYNFLSGKFREEFKAAFSCCCLGVHHRQEDRLTRGRTSTESRKSLTTQISNFDNISKLSEQVVLTSISTLPAANGAGPLQNW</sequence>
<reference evidence="17" key="1">
    <citation type="journal article" date="2021" name="Evol. Appl.">
        <title>The genome of the Pyrenean desman and the effects of bottlenecks and inbreeding on the genomic landscape of an endangered species.</title>
        <authorList>
            <person name="Escoda L."/>
            <person name="Castresana J."/>
        </authorList>
    </citation>
    <scope>NUCLEOTIDE SEQUENCE</scope>
    <source>
        <strain evidence="17">IBE-C5619</strain>
    </source>
</reference>
<organism evidence="17 18">
    <name type="scientific">Galemys pyrenaicus</name>
    <name type="common">Iberian desman</name>
    <name type="synonym">Pyrenean desman</name>
    <dbReference type="NCBI Taxonomy" id="202257"/>
    <lineage>
        <taxon>Eukaryota</taxon>
        <taxon>Metazoa</taxon>
        <taxon>Chordata</taxon>
        <taxon>Craniata</taxon>
        <taxon>Vertebrata</taxon>
        <taxon>Euteleostomi</taxon>
        <taxon>Mammalia</taxon>
        <taxon>Eutheria</taxon>
        <taxon>Laurasiatheria</taxon>
        <taxon>Eulipotyphla</taxon>
        <taxon>Talpidae</taxon>
        <taxon>Galemys</taxon>
    </lineage>
</organism>
<gene>
    <name evidence="17" type="ORF">J0S82_008472</name>
</gene>
<keyword evidence="9 14" id="KW-0675">Receptor</keyword>
<dbReference type="Pfam" id="PF03827">
    <property type="entry name" value="Orexin_rec2"/>
    <property type="match status" value="1"/>
</dbReference>
<keyword evidence="3" id="KW-1003">Cell membrane</keyword>
<evidence type="ECO:0000313" key="18">
    <source>
        <dbReference type="Proteomes" id="UP000700334"/>
    </source>
</evidence>
<feature type="transmembrane region" description="Helical" evidence="15">
    <location>
        <begin position="48"/>
        <end position="66"/>
    </location>
</feature>
<evidence type="ECO:0000256" key="10">
    <source>
        <dbReference type="ARBA" id="ARBA00023180"/>
    </source>
</evidence>
<dbReference type="FunFam" id="1.20.1070.10:FF:000075">
    <property type="entry name" value="orexin receptor type 2"/>
    <property type="match status" value="1"/>
</dbReference>
<proteinExistence type="inferred from homology"/>
<dbReference type="PANTHER" id="PTHR45695:SF32">
    <property type="entry name" value="G PROTEIN-COUPLED RECEPTOR 15-LIKE"/>
    <property type="match status" value="1"/>
</dbReference>
<evidence type="ECO:0000256" key="9">
    <source>
        <dbReference type="ARBA" id="ARBA00023170"/>
    </source>
</evidence>
<evidence type="ECO:0000256" key="7">
    <source>
        <dbReference type="ARBA" id="ARBA00023136"/>
    </source>
</evidence>
<comment type="similarity">
    <text evidence="14">Belongs to the G-protein coupled receptor 1 family.</text>
</comment>
<feature type="domain" description="G-protein coupled receptors family 1 profile" evidence="16">
    <location>
        <begin position="1"/>
        <end position="318"/>
    </location>
</feature>
<keyword evidence="4 14" id="KW-0812">Transmembrane</keyword>
<evidence type="ECO:0000259" key="16">
    <source>
        <dbReference type="PROSITE" id="PS50262"/>
    </source>
</evidence>
<keyword evidence="8" id="KW-1015">Disulfide bond</keyword>
<feature type="transmembrane region" description="Helical" evidence="15">
    <location>
        <begin position="87"/>
        <end position="106"/>
    </location>
</feature>
<dbReference type="Gene3D" id="1.20.1070.10">
    <property type="entry name" value="Rhodopsin 7-helix transmembrane proteins"/>
    <property type="match status" value="1"/>
</dbReference>
<dbReference type="SUPFAM" id="SSF81321">
    <property type="entry name" value="Family A G protein-coupled receptor-like"/>
    <property type="match status" value="1"/>
</dbReference>
<dbReference type="InterPro" id="IPR004060">
    <property type="entry name" value="Orexin_rcpt_2"/>
</dbReference>
<dbReference type="GO" id="GO:0005886">
    <property type="term" value="C:plasma membrane"/>
    <property type="evidence" value="ECO:0007669"/>
    <property type="project" value="UniProtKB-SubCell"/>
</dbReference>
<keyword evidence="7 15" id="KW-0472">Membrane</keyword>
<dbReference type="GO" id="GO:0022410">
    <property type="term" value="P:circadian sleep/wake cycle process"/>
    <property type="evidence" value="ECO:0007669"/>
    <property type="project" value="InterPro"/>
</dbReference>
<dbReference type="AlphaFoldDB" id="A0A8J6ANE2"/>
<dbReference type="GO" id="GO:0007631">
    <property type="term" value="P:feeding behavior"/>
    <property type="evidence" value="ECO:0007669"/>
    <property type="project" value="InterPro"/>
</dbReference>
<evidence type="ECO:0000256" key="12">
    <source>
        <dbReference type="ARBA" id="ARBA00032358"/>
    </source>
</evidence>
<dbReference type="InterPro" id="IPR017452">
    <property type="entry name" value="GPCR_Rhodpsn_7TM"/>
</dbReference>
<dbReference type="Pfam" id="PF00001">
    <property type="entry name" value="7tm_1"/>
    <property type="match status" value="1"/>
</dbReference>
<name>A0A8J6ANE2_GALPY</name>
<evidence type="ECO:0000256" key="14">
    <source>
        <dbReference type="RuleBase" id="RU000688"/>
    </source>
</evidence>
<feature type="transmembrane region" description="Helical" evidence="15">
    <location>
        <begin position="138"/>
        <end position="160"/>
    </location>
</feature>
<evidence type="ECO:0000256" key="8">
    <source>
        <dbReference type="ARBA" id="ARBA00023157"/>
    </source>
</evidence>
<comment type="caution">
    <text evidence="17">The sequence shown here is derived from an EMBL/GenBank/DDBJ whole genome shotgun (WGS) entry which is preliminary data.</text>
</comment>